<comment type="caution">
    <text evidence="1">The sequence shown here is derived from an EMBL/GenBank/DDBJ whole genome shotgun (WGS) entry which is preliminary data.</text>
</comment>
<dbReference type="Gene3D" id="3.90.320.10">
    <property type="match status" value="1"/>
</dbReference>
<organism evidence="1 2">
    <name type="scientific">Macrosiphum euphorbiae</name>
    <name type="common">potato aphid</name>
    <dbReference type="NCBI Taxonomy" id="13131"/>
    <lineage>
        <taxon>Eukaryota</taxon>
        <taxon>Metazoa</taxon>
        <taxon>Ecdysozoa</taxon>
        <taxon>Arthropoda</taxon>
        <taxon>Hexapoda</taxon>
        <taxon>Insecta</taxon>
        <taxon>Pterygota</taxon>
        <taxon>Neoptera</taxon>
        <taxon>Paraneoptera</taxon>
        <taxon>Hemiptera</taxon>
        <taxon>Sternorrhyncha</taxon>
        <taxon>Aphidomorpha</taxon>
        <taxon>Aphidoidea</taxon>
        <taxon>Aphididae</taxon>
        <taxon>Macrosiphini</taxon>
        <taxon>Macrosiphum</taxon>
    </lineage>
</organism>
<dbReference type="Proteomes" id="UP001160148">
    <property type="component" value="Unassembled WGS sequence"/>
</dbReference>
<dbReference type="InterPro" id="IPR011335">
    <property type="entry name" value="Restrct_endonuc-II-like"/>
</dbReference>
<dbReference type="SUPFAM" id="SSF52980">
    <property type="entry name" value="Restriction endonuclease-like"/>
    <property type="match status" value="1"/>
</dbReference>
<name>A0AAV0XYH3_9HEMI</name>
<dbReference type="AlphaFoldDB" id="A0AAV0XYH3"/>
<dbReference type="InterPro" id="IPR011604">
    <property type="entry name" value="PDDEXK-like_dom_sf"/>
</dbReference>
<proteinExistence type="predicted"/>
<accession>A0AAV0XYH3</accession>
<sequence>MTVPRWIDQSTLDSTILQLVKDTTGRQKNLLWFHYSDYRQHRLTASNFGKVIAACKRNKFPKSLFKQWKILNNNNITGVHAVQWGNTNDVCGIKAPVKYQNVNVIPTGLLL</sequence>
<gene>
    <name evidence="1" type="ORF">MEUPH1_LOCUS26351</name>
</gene>
<evidence type="ECO:0000313" key="2">
    <source>
        <dbReference type="Proteomes" id="UP001160148"/>
    </source>
</evidence>
<reference evidence="1 2" key="1">
    <citation type="submission" date="2023-01" db="EMBL/GenBank/DDBJ databases">
        <authorList>
            <person name="Whitehead M."/>
        </authorList>
    </citation>
    <scope>NUCLEOTIDE SEQUENCE [LARGE SCALE GENOMIC DNA]</scope>
</reference>
<protein>
    <submittedName>
        <fullName evidence="1">Uncharacterized protein</fullName>
    </submittedName>
</protein>
<dbReference type="GO" id="GO:0006281">
    <property type="term" value="P:DNA repair"/>
    <property type="evidence" value="ECO:0007669"/>
    <property type="project" value="UniProtKB-ARBA"/>
</dbReference>
<dbReference type="EMBL" id="CARXXK010001035">
    <property type="protein sequence ID" value="CAI6372492.1"/>
    <property type="molecule type" value="Genomic_DNA"/>
</dbReference>
<evidence type="ECO:0000313" key="1">
    <source>
        <dbReference type="EMBL" id="CAI6372492.1"/>
    </source>
</evidence>
<keyword evidence="2" id="KW-1185">Reference proteome</keyword>